<feature type="region of interest" description="Disordered" evidence="10">
    <location>
        <begin position="369"/>
        <end position="419"/>
    </location>
</feature>
<dbReference type="GeneID" id="19017530"/>
<evidence type="ECO:0000256" key="9">
    <source>
        <dbReference type="SAM" id="Coils"/>
    </source>
</evidence>
<feature type="region of interest" description="Disordered" evidence="10">
    <location>
        <begin position="323"/>
        <end position="355"/>
    </location>
</feature>
<evidence type="ECO:0000256" key="6">
    <source>
        <dbReference type="ARBA" id="ARBA00023054"/>
    </source>
</evidence>
<feature type="compositionally biased region" description="Acidic residues" evidence="10">
    <location>
        <begin position="327"/>
        <end position="338"/>
    </location>
</feature>
<feature type="compositionally biased region" description="Low complexity" evidence="10">
    <location>
        <begin position="614"/>
        <end position="624"/>
    </location>
</feature>
<dbReference type="KEGG" id="bpg:Bathy02g04170"/>
<sequence length="936" mass="107138">MSKEEEEKEAKKQREDIVDRLEDVREELRRVLVENAQQTHPRAKVKAKGTDVLVVDKERFEKLERQSKEEVAKAKRKVSEKIERLEREAEEIKRECFDGMETRRCAVTTFACEERDEIFRDPVAVTNFGIPKRKSDDDWEVNGVGKMQFLSEVGLMASSESDVLEKSALNNEGLASTKDSAGEDEERQIDRLLYDVHFQLQCTTPERMKMHHAMLLRSARIKKKKFNALFDDVVFEKSRVVDRAKTAWKKAKSIARGALKETPATQFEGIRTDSFYKIESRFEYGNAWDIVARLNALANTRPMHWLEEEGKIFDVRESEMSSRFLDESEDGNDDLDDDGNIKMNDINNDTEKSNNNAVSMKNALKSMFARSSAENEDDSDGEEGDEDDDDEGNDDADVSDPSDDDDDEDGIDTNINMYEDEAPFERNLRLRAKVERFEQKKNKKIREAKKIAFQRLLDIQDDTVKNRVRLNHRVLELEQTKHKVEVEVLSLEYRAARVFERLSRIEILDDEDETMSRPDETLERLQREAREAKTAFENHGPELANAKMRLEATSDQLKMNERQFRRETRDSPAAAIHADTLLVLYRQDGPVLRKKNTSSSSASSSSNINTGHNATSTEASSLAAERTKLRRESVFSPASMMQTRSKSIVALTSSGGDVLAEKGATTAATVATATLATHNSKPATYFPLSLDETWFEKLNAHRTQRQNLEKVKAQQKATRETCEVTLKVLEQTLDEATKRVTERQTYLKKQFNERFERANDCDVTMKLPCGLVETLFLDEDDSGGDDGDILYLPRNIVEELNTAANSRRETMINLRIANKKLSTSIECSKWCIEYAKRRNSEHIERARELALLRSSKSLQLFIKSGGYSKNSLEENNNKKKRNSTNEHGDGDDEDDIDEKEIGDAANAKARFRHNDALHEKEQEEGEIEKDDCEFTD</sequence>
<accession>K8EBS5</accession>
<protein>
    <submittedName>
        <fullName evidence="11">Uncharacterized protein</fullName>
    </submittedName>
</protein>
<evidence type="ECO:0000256" key="10">
    <source>
        <dbReference type="SAM" id="MobiDB-lite"/>
    </source>
</evidence>
<feature type="region of interest" description="Disordered" evidence="10">
    <location>
        <begin position="593"/>
        <end position="625"/>
    </location>
</feature>
<feature type="compositionally biased region" description="Acidic residues" evidence="10">
    <location>
        <begin position="889"/>
        <end position="900"/>
    </location>
</feature>
<feature type="region of interest" description="Disordered" evidence="10">
    <location>
        <begin position="871"/>
        <end position="936"/>
    </location>
</feature>
<dbReference type="AlphaFoldDB" id="K8EBS5"/>
<keyword evidence="12" id="KW-1185">Reference proteome</keyword>
<keyword evidence="8" id="KW-0966">Cell projection</keyword>
<name>K8EBS5_9CHLO</name>
<keyword evidence="4" id="KW-0853">WD repeat</keyword>
<keyword evidence="6 9" id="KW-0175">Coiled coil</keyword>
<dbReference type="PANTHER" id="PTHR14885:SF1">
    <property type="entry name" value="CILIA- AND FLAGELLA-ASSOCIATED PROTEIN 43"/>
    <property type="match status" value="1"/>
</dbReference>
<feature type="compositionally biased region" description="Acidic residues" evidence="10">
    <location>
        <begin position="922"/>
        <end position="936"/>
    </location>
</feature>
<evidence type="ECO:0000256" key="4">
    <source>
        <dbReference type="ARBA" id="ARBA00022574"/>
    </source>
</evidence>
<dbReference type="Proteomes" id="UP000198341">
    <property type="component" value="Chromosome 2"/>
</dbReference>
<evidence type="ECO:0000313" key="12">
    <source>
        <dbReference type="Proteomes" id="UP000198341"/>
    </source>
</evidence>
<evidence type="ECO:0000256" key="8">
    <source>
        <dbReference type="ARBA" id="ARBA00023273"/>
    </source>
</evidence>
<feature type="compositionally biased region" description="Acidic residues" evidence="10">
    <location>
        <begin position="374"/>
        <end position="411"/>
    </location>
</feature>
<evidence type="ECO:0000256" key="2">
    <source>
        <dbReference type="ARBA" id="ARBA00004245"/>
    </source>
</evidence>
<dbReference type="GO" id="GO:0005930">
    <property type="term" value="C:axoneme"/>
    <property type="evidence" value="ECO:0007669"/>
    <property type="project" value="TreeGrafter"/>
</dbReference>
<dbReference type="PANTHER" id="PTHR14885">
    <property type="entry name" value="CILIA- AND FLAGELLA-ASSOCIATED PROTEIN 43-RELATED"/>
    <property type="match status" value="1"/>
</dbReference>
<organism evidence="11 12">
    <name type="scientific">Bathycoccus prasinos</name>
    <dbReference type="NCBI Taxonomy" id="41875"/>
    <lineage>
        <taxon>Eukaryota</taxon>
        <taxon>Viridiplantae</taxon>
        <taxon>Chlorophyta</taxon>
        <taxon>Mamiellophyceae</taxon>
        <taxon>Mamiellales</taxon>
        <taxon>Bathycoccaceae</taxon>
        <taxon>Bathycoccus</taxon>
    </lineage>
</organism>
<reference evidence="11 12" key="1">
    <citation type="submission" date="2011-10" db="EMBL/GenBank/DDBJ databases">
        <authorList>
            <person name="Genoscope - CEA"/>
        </authorList>
    </citation>
    <scope>NUCLEOTIDE SEQUENCE [LARGE SCALE GENOMIC DNA]</scope>
    <source>
        <strain evidence="11 12">RCC 1105</strain>
    </source>
</reference>
<proteinExistence type="predicted"/>
<dbReference type="RefSeq" id="XP_007515069.1">
    <property type="nucleotide sequence ID" value="XM_007515007.1"/>
</dbReference>
<feature type="compositionally biased region" description="Basic and acidic residues" evidence="10">
    <location>
        <begin position="912"/>
        <end position="921"/>
    </location>
</feature>
<feature type="coiled-coil region" evidence="9">
    <location>
        <begin position="698"/>
        <end position="739"/>
    </location>
</feature>
<dbReference type="EMBL" id="FO082277">
    <property type="protein sequence ID" value="CCO15309.1"/>
    <property type="molecule type" value="Genomic_DNA"/>
</dbReference>
<evidence type="ECO:0000256" key="5">
    <source>
        <dbReference type="ARBA" id="ARBA00022737"/>
    </source>
</evidence>
<evidence type="ECO:0000256" key="3">
    <source>
        <dbReference type="ARBA" id="ARBA00022490"/>
    </source>
</evidence>
<keyword evidence="3" id="KW-0963">Cytoplasm</keyword>
<gene>
    <name evidence="11" type="ORF">Bathy02g04170</name>
</gene>
<feature type="coiled-coil region" evidence="9">
    <location>
        <begin position="3"/>
        <end position="102"/>
    </location>
</feature>
<keyword evidence="5" id="KW-0677">Repeat</keyword>
<comment type="subcellular location">
    <subcellularLocation>
        <location evidence="1">Cell projection</location>
        <location evidence="1">Cilium</location>
    </subcellularLocation>
    <subcellularLocation>
        <location evidence="2">Cytoplasm</location>
        <location evidence="2">Cytoskeleton</location>
    </subcellularLocation>
</comment>
<evidence type="ECO:0000313" key="11">
    <source>
        <dbReference type="EMBL" id="CCO15309.1"/>
    </source>
</evidence>
<feature type="compositionally biased region" description="Basic and acidic residues" evidence="10">
    <location>
        <begin position="871"/>
        <end position="888"/>
    </location>
</feature>
<keyword evidence="7" id="KW-0206">Cytoskeleton</keyword>
<dbReference type="GO" id="GO:0060271">
    <property type="term" value="P:cilium assembly"/>
    <property type="evidence" value="ECO:0007669"/>
    <property type="project" value="TreeGrafter"/>
</dbReference>
<evidence type="ECO:0000256" key="7">
    <source>
        <dbReference type="ARBA" id="ARBA00023212"/>
    </source>
</evidence>
<evidence type="ECO:0000256" key="1">
    <source>
        <dbReference type="ARBA" id="ARBA00004138"/>
    </source>
</evidence>